<dbReference type="InterPro" id="IPR027417">
    <property type="entry name" value="P-loop_NTPase"/>
</dbReference>
<evidence type="ECO:0000313" key="5">
    <source>
        <dbReference type="EMBL" id="THF98773.1"/>
    </source>
</evidence>
<keyword evidence="2" id="KW-0067">ATP-binding</keyword>
<dbReference type="InterPro" id="IPR046893">
    <property type="entry name" value="MSSS"/>
</dbReference>
<organism evidence="5 6">
    <name type="scientific">Camellia sinensis var. sinensis</name>
    <name type="common">China tea</name>
    <dbReference type="NCBI Taxonomy" id="542762"/>
    <lineage>
        <taxon>Eukaryota</taxon>
        <taxon>Viridiplantae</taxon>
        <taxon>Streptophyta</taxon>
        <taxon>Embryophyta</taxon>
        <taxon>Tracheophyta</taxon>
        <taxon>Spermatophyta</taxon>
        <taxon>Magnoliopsida</taxon>
        <taxon>eudicotyledons</taxon>
        <taxon>Gunneridae</taxon>
        <taxon>Pentapetalae</taxon>
        <taxon>asterids</taxon>
        <taxon>Ericales</taxon>
        <taxon>Theaceae</taxon>
        <taxon>Camellia</taxon>
    </lineage>
</organism>
<dbReference type="InterPro" id="IPR000432">
    <property type="entry name" value="DNA_mismatch_repair_MutS_C"/>
</dbReference>
<keyword evidence="1" id="KW-0547">Nucleotide-binding</keyword>
<proteinExistence type="predicted"/>
<protein>
    <recommendedName>
        <fullName evidence="4">DNA mismatch repair proteins mutS family domain-containing protein</fullName>
    </recommendedName>
</protein>
<comment type="caution">
    <text evidence="5">The sequence shown here is derived from an EMBL/GenBank/DDBJ whole genome shotgun (WGS) entry which is preliminary data.</text>
</comment>
<feature type="domain" description="DNA mismatch repair proteins mutS family" evidence="4">
    <location>
        <begin position="498"/>
        <end position="668"/>
    </location>
</feature>
<dbReference type="EMBL" id="SDRB02012143">
    <property type="protein sequence ID" value="THF98773.1"/>
    <property type="molecule type" value="Genomic_DNA"/>
</dbReference>
<dbReference type="Gene3D" id="3.40.50.300">
    <property type="entry name" value="P-loop containing nucleotide triphosphate hydrolases"/>
    <property type="match status" value="1"/>
</dbReference>
<dbReference type="Proteomes" id="UP000306102">
    <property type="component" value="Unassembled WGS sequence"/>
</dbReference>
<sequence length="956" mass="106618">MINCVVFGNNYYISSISSISTITSTSCRRRSRLGRFKSRAFLNKPPLPLFPKQDADTSSVVLDNSLRLLEWDKLCDSVSSFASTSFGKQATKAQLWYLNQTYEESMRLLGETNAVVEMHKHGGCVMDFNGIDVVLVKSAIQHAQRGLPVNGSEAMAIVALLQFAENLQLNLKAAIKEDTEWYQRFMPLAEMIMELVVSRSLVKFVQQLIDEDGSVKDSASSALKRLRDQVRMLENKVLPPRLLINVIVWRVTWSYAIHQLYQLMDSLIRNKMKETSTVEVSNVDGRMCLRLGADSPTSFEGLLLSRCIIEQLFIVIDRSSGGSIVEPLSAVPLNDELQQAKASVAKAEADVLLKITEKINARATYSLSFGGTCPDLFLPEAKDGGLALDALLGNTNLTPSYLTERKWTLYLPRAYHPLLLQQHRQNLRKAMKDVSNATARFVSLSVHCPQEIRRRKLQGENMTQREETDINLSALEMQVTKLKQAHPIPVDIFVAQKTKVLVITGPNTGGKTIYLKTVGLAAVMAKSGLHVLASEPVKIPWFDSVFADIGDEQSLSQSLSTFSGHLKQISVGAGTNPLEGAALGMSLLESFAESGPLLTIATTHHGELKTLKYSNDAFENACMEFDEVKLKPTYRILWGVPGRSNAINIAERLGLPNVILDIARKLYGAASAEINEVRIRCYLQDTILQDKMTPAAFEKHSGRETARKWKNNVWVILSGEKVPLFKTPQLKYYNQASKGANGSHRSHNGRVCHSESKLEWVLLGCLREREDLGNDGKVILEMERLKQNIHDRVSEAQNYLKLSRELHENLLTTRRKVMDHSTDQRYMKMREISEMAAMARSILQKKVRQIRSATQPFQPSVANNNQLKSTINSQHAAADNSDSSEPSIATKAAYSSDNARQSPLEKEAKLPNVGDMVHISSLNKEATVLKVEPSKEEILVQAGKMKLKLKLVDVTT</sequence>
<reference evidence="5 6" key="1">
    <citation type="journal article" date="2018" name="Proc. Natl. Acad. Sci. U.S.A.">
        <title>Draft genome sequence of Camellia sinensis var. sinensis provides insights into the evolution of the tea genome and tea quality.</title>
        <authorList>
            <person name="Wei C."/>
            <person name="Yang H."/>
            <person name="Wang S."/>
            <person name="Zhao J."/>
            <person name="Liu C."/>
            <person name="Gao L."/>
            <person name="Xia E."/>
            <person name="Lu Y."/>
            <person name="Tai Y."/>
            <person name="She G."/>
            <person name="Sun J."/>
            <person name="Cao H."/>
            <person name="Tong W."/>
            <person name="Gao Q."/>
            <person name="Li Y."/>
            <person name="Deng W."/>
            <person name="Jiang X."/>
            <person name="Wang W."/>
            <person name="Chen Q."/>
            <person name="Zhang S."/>
            <person name="Li H."/>
            <person name="Wu J."/>
            <person name="Wang P."/>
            <person name="Li P."/>
            <person name="Shi C."/>
            <person name="Zheng F."/>
            <person name="Jian J."/>
            <person name="Huang B."/>
            <person name="Shan D."/>
            <person name="Shi M."/>
            <person name="Fang C."/>
            <person name="Yue Y."/>
            <person name="Li F."/>
            <person name="Li D."/>
            <person name="Wei S."/>
            <person name="Han B."/>
            <person name="Jiang C."/>
            <person name="Yin Y."/>
            <person name="Xia T."/>
            <person name="Zhang Z."/>
            <person name="Bennetzen J.L."/>
            <person name="Zhao S."/>
            <person name="Wan X."/>
        </authorList>
    </citation>
    <scope>NUCLEOTIDE SEQUENCE [LARGE SCALE GENOMIC DNA]</scope>
    <source>
        <strain evidence="6">cv. Shuchazao</strain>
        <tissue evidence="5">Leaf</tissue>
    </source>
</reference>
<dbReference type="SUPFAM" id="SSF52540">
    <property type="entry name" value="P-loop containing nucleoside triphosphate hydrolases"/>
    <property type="match status" value="1"/>
</dbReference>
<evidence type="ECO:0000256" key="1">
    <source>
        <dbReference type="ARBA" id="ARBA00022741"/>
    </source>
</evidence>
<dbReference type="InterPro" id="IPR045076">
    <property type="entry name" value="MutS"/>
</dbReference>
<dbReference type="PANTHER" id="PTHR48466">
    <property type="entry name" value="OS10G0509000 PROTEIN-RELATED"/>
    <property type="match status" value="1"/>
</dbReference>
<dbReference type="STRING" id="542762.A0A4S4D9R2"/>
<dbReference type="AlphaFoldDB" id="A0A4S4D9R2"/>
<dbReference type="PANTHER" id="PTHR48466:SF2">
    <property type="entry name" value="OS10G0509000 PROTEIN"/>
    <property type="match status" value="1"/>
</dbReference>
<dbReference type="GO" id="GO:0140664">
    <property type="term" value="F:ATP-dependent DNA damage sensor activity"/>
    <property type="evidence" value="ECO:0007669"/>
    <property type="project" value="InterPro"/>
</dbReference>
<dbReference type="Pfam" id="PF23292">
    <property type="entry name" value="SAND_ULT1"/>
    <property type="match status" value="1"/>
</dbReference>
<accession>A0A4S4D9R2</accession>
<evidence type="ECO:0000259" key="4">
    <source>
        <dbReference type="SMART" id="SM00534"/>
    </source>
</evidence>
<keyword evidence="6" id="KW-1185">Reference proteome</keyword>
<keyword evidence="3" id="KW-0238">DNA-binding</keyword>
<gene>
    <name evidence="5" type="ORF">TEA_017845</name>
</gene>
<name>A0A4S4D9R2_CAMSN</name>
<dbReference type="Pfam" id="PF00488">
    <property type="entry name" value="MutS_V"/>
    <property type="match status" value="1"/>
</dbReference>
<dbReference type="Pfam" id="PF20297">
    <property type="entry name" value="MSSS"/>
    <property type="match status" value="1"/>
</dbReference>
<dbReference type="SMART" id="SM00534">
    <property type="entry name" value="MUTSac"/>
    <property type="match status" value="1"/>
</dbReference>
<dbReference type="GO" id="GO:0006298">
    <property type="term" value="P:mismatch repair"/>
    <property type="evidence" value="ECO:0007669"/>
    <property type="project" value="InterPro"/>
</dbReference>
<evidence type="ECO:0000313" key="6">
    <source>
        <dbReference type="Proteomes" id="UP000306102"/>
    </source>
</evidence>
<dbReference type="GO" id="GO:0005524">
    <property type="term" value="F:ATP binding"/>
    <property type="evidence" value="ECO:0007669"/>
    <property type="project" value="UniProtKB-KW"/>
</dbReference>
<dbReference type="GO" id="GO:0030983">
    <property type="term" value="F:mismatched DNA binding"/>
    <property type="evidence" value="ECO:0007669"/>
    <property type="project" value="InterPro"/>
</dbReference>
<evidence type="ECO:0000256" key="3">
    <source>
        <dbReference type="ARBA" id="ARBA00023125"/>
    </source>
</evidence>
<dbReference type="InterPro" id="IPR057011">
    <property type="entry name" value="ULT1/2_SAND"/>
</dbReference>
<evidence type="ECO:0000256" key="2">
    <source>
        <dbReference type="ARBA" id="ARBA00022840"/>
    </source>
</evidence>